<protein>
    <submittedName>
        <fullName evidence="2">Uncharacterized protein</fullName>
    </submittedName>
</protein>
<gene>
    <name evidence="2" type="ORF">M0R45_002825</name>
</gene>
<organism evidence="2 3">
    <name type="scientific">Rubus argutus</name>
    <name type="common">Southern blackberry</name>
    <dbReference type="NCBI Taxonomy" id="59490"/>
    <lineage>
        <taxon>Eukaryota</taxon>
        <taxon>Viridiplantae</taxon>
        <taxon>Streptophyta</taxon>
        <taxon>Embryophyta</taxon>
        <taxon>Tracheophyta</taxon>
        <taxon>Spermatophyta</taxon>
        <taxon>Magnoliopsida</taxon>
        <taxon>eudicotyledons</taxon>
        <taxon>Gunneridae</taxon>
        <taxon>Pentapetalae</taxon>
        <taxon>rosids</taxon>
        <taxon>fabids</taxon>
        <taxon>Rosales</taxon>
        <taxon>Rosaceae</taxon>
        <taxon>Rosoideae</taxon>
        <taxon>Rosoideae incertae sedis</taxon>
        <taxon>Rubus</taxon>
    </lineage>
</organism>
<comment type="caution">
    <text evidence="2">The sequence shown here is derived from an EMBL/GenBank/DDBJ whole genome shotgun (WGS) entry which is preliminary data.</text>
</comment>
<dbReference type="EMBL" id="JBEDUW010000087">
    <property type="protein sequence ID" value="KAK9906165.1"/>
    <property type="molecule type" value="Genomic_DNA"/>
</dbReference>
<accession>A0AAW1VPH9</accession>
<feature type="region of interest" description="Disordered" evidence="1">
    <location>
        <begin position="1"/>
        <end position="23"/>
    </location>
</feature>
<proteinExistence type="predicted"/>
<reference evidence="2 3" key="1">
    <citation type="journal article" date="2023" name="G3 (Bethesda)">
        <title>A chromosome-length genome assembly and annotation of blackberry (Rubus argutus, cv. 'Hillquist').</title>
        <authorList>
            <person name="Bruna T."/>
            <person name="Aryal R."/>
            <person name="Dudchenko O."/>
            <person name="Sargent D.J."/>
            <person name="Mead D."/>
            <person name="Buti M."/>
            <person name="Cavallini A."/>
            <person name="Hytonen T."/>
            <person name="Andres J."/>
            <person name="Pham M."/>
            <person name="Weisz D."/>
            <person name="Mascagni F."/>
            <person name="Usai G."/>
            <person name="Natali L."/>
            <person name="Bassil N."/>
            <person name="Fernandez G.E."/>
            <person name="Lomsadze A."/>
            <person name="Armour M."/>
            <person name="Olukolu B."/>
            <person name="Poorten T."/>
            <person name="Britton C."/>
            <person name="Davik J."/>
            <person name="Ashrafi H."/>
            <person name="Aiden E.L."/>
            <person name="Borodovsky M."/>
            <person name="Worthington M."/>
        </authorList>
    </citation>
    <scope>NUCLEOTIDE SEQUENCE [LARGE SCALE GENOMIC DNA]</scope>
    <source>
        <strain evidence="2">PI 553951</strain>
    </source>
</reference>
<dbReference type="AlphaFoldDB" id="A0AAW1VPH9"/>
<dbReference type="Proteomes" id="UP001457282">
    <property type="component" value="Unassembled WGS sequence"/>
</dbReference>
<evidence type="ECO:0000256" key="1">
    <source>
        <dbReference type="SAM" id="MobiDB-lite"/>
    </source>
</evidence>
<evidence type="ECO:0000313" key="3">
    <source>
        <dbReference type="Proteomes" id="UP001457282"/>
    </source>
</evidence>
<sequence length="95" mass="11027">MELRNDFQQRLTTTVSSAEKDGKAPTIEEWLREAEELERRVLLKQQCIVANKKKRLCSTKRCRDSTQVSRLLSEVQILLTKGRTFPQAQTIKHQG</sequence>
<name>A0AAW1VPH9_RUBAR</name>
<keyword evidence="3" id="KW-1185">Reference proteome</keyword>
<feature type="compositionally biased region" description="Polar residues" evidence="1">
    <location>
        <begin position="8"/>
        <end position="17"/>
    </location>
</feature>
<evidence type="ECO:0000313" key="2">
    <source>
        <dbReference type="EMBL" id="KAK9906165.1"/>
    </source>
</evidence>